<evidence type="ECO:0000259" key="3">
    <source>
        <dbReference type="SMART" id="SM00101"/>
    </source>
</evidence>
<dbReference type="Pfam" id="PF00244">
    <property type="entry name" value="14-3-3"/>
    <property type="match status" value="1"/>
</dbReference>
<comment type="similarity">
    <text evidence="1">Belongs to the 14-3-3 family.</text>
</comment>
<feature type="domain" description="14-3-3" evidence="3">
    <location>
        <begin position="8"/>
        <end position="256"/>
    </location>
</feature>
<evidence type="ECO:0000256" key="2">
    <source>
        <dbReference type="SAM" id="MobiDB-lite"/>
    </source>
</evidence>
<dbReference type="InterPro" id="IPR000308">
    <property type="entry name" value="14-3-3"/>
</dbReference>
<gene>
    <name evidence="4" type="ORF">M9Y10_013736</name>
</gene>
<dbReference type="EMBL" id="JAPFFF010000002">
    <property type="protein sequence ID" value="KAK8895851.1"/>
    <property type="molecule type" value="Genomic_DNA"/>
</dbReference>
<dbReference type="InterPro" id="IPR023410">
    <property type="entry name" value="14-3-3_domain"/>
</dbReference>
<keyword evidence="5" id="KW-1185">Reference proteome</keyword>
<evidence type="ECO:0000313" key="4">
    <source>
        <dbReference type="EMBL" id="KAK8895851.1"/>
    </source>
</evidence>
<reference evidence="4 5" key="1">
    <citation type="submission" date="2024-04" db="EMBL/GenBank/DDBJ databases">
        <title>Tritrichomonas musculus Genome.</title>
        <authorList>
            <person name="Alves-Ferreira E."/>
            <person name="Grigg M."/>
            <person name="Lorenzi H."/>
            <person name="Galac M."/>
        </authorList>
    </citation>
    <scope>NUCLEOTIDE SEQUENCE [LARGE SCALE GENOMIC DNA]</scope>
    <source>
        <strain evidence="4 5">EAF2021</strain>
    </source>
</reference>
<feature type="compositionally biased region" description="Acidic residues" evidence="2">
    <location>
        <begin position="246"/>
        <end position="257"/>
    </location>
</feature>
<protein>
    <submittedName>
        <fullName evidence="4">14-3-3 protein</fullName>
    </submittedName>
</protein>
<evidence type="ECO:0000256" key="1">
    <source>
        <dbReference type="ARBA" id="ARBA00006141"/>
    </source>
</evidence>
<dbReference type="Gene3D" id="1.20.190.20">
    <property type="entry name" value="14-3-3 domain"/>
    <property type="match status" value="1"/>
</dbReference>
<name>A0ABR2KYI9_9EUKA</name>
<feature type="region of interest" description="Disordered" evidence="2">
    <location>
        <begin position="221"/>
        <end position="257"/>
    </location>
</feature>
<dbReference type="SMART" id="SM00101">
    <property type="entry name" value="14_3_3"/>
    <property type="match status" value="1"/>
</dbReference>
<dbReference type="PANTHER" id="PTHR18860">
    <property type="entry name" value="14-3-3 PROTEIN"/>
    <property type="match status" value="1"/>
</dbReference>
<comment type="caution">
    <text evidence="4">The sequence shown here is derived from an EMBL/GenBank/DDBJ whole genome shotgun (WGS) entry which is preliminary data.</text>
</comment>
<sequence>MENKLTIDGLFAKAWIELDLNLIECAVTTMDNMISMKPKLNRVQQELFENIHKKRLGQYRDVLHMEDNELVTNERDLELVEYVKEDAFLKLKECVDYSIKKLDEDLIPAIDDSEEGEDPKENIKSKIFYNRIKADYYRYLAEFTPPETNQTPFEESRKAYVAAIELAQQNLEPTDPILLGIVLNYSLFIANFMNDEKAAVELANKTLKQYYTANENRAEVSEHDAVEETELINSIEKNVQMWSKPEDEEENDPEEDK</sequence>
<accession>A0ABR2KYI9</accession>
<dbReference type="Proteomes" id="UP001470230">
    <property type="component" value="Unassembled WGS sequence"/>
</dbReference>
<feature type="compositionally biased region" description="Polar residues" evidence="2">
    <location>
        <begin position="231"/>
        <end position="241"/>
    </location>
</feature>
<dbReference type="InterPro" id="IPR036815">
    <property type="entry name" value="14-3-3_dom_sf"/>
</dbReference>
<evidence type="ECO:0000313" key="5">
    <source>
        <dbReference type="Proteomes" id="UP001470230"/>
    </source>
</evidence>
<dbReference type="PIRSF" id="PIRSF000868">
    <property type="entry name" value="14-3-3"/>
    <property type="match status" value="1"/>
</dbReference>
<organism evidence="4 5">
    <name type="scientific">Tritrichomonas musculus</name>
    <dbReference type="NCBI Taxonomy" id="1915356"/>
    <lineage>
        <taxon>Eukaryota</taxon>
        <taxon>Metamonada</taxon>
        <taxon>Parabasalia</taxon>
        <taxon>Tritrichomonadida</taxon>
        <taxon>Tritrichomonadidae</taxon>
        <taxon>Tritrichomonas</taxon>
    </lineage>
</organism>
<dbReference type="SUPFAM" id="SSF48445">
    <property type="entry name" value="14-3-3 protein"/>
    <property type="match status" value="1"/>
</dbReference>
<proteinExistence type="inferred from homology"/>